<proteinExistence type="predicted"/>
<reference evidence="2 3" key="1">
    <citation type="submission" date="2019-12" db="EMBL/GenBank/DDBJ databases">
        <title>Whole-genome sequencing of Allorhizobium vitis.</title>
        <authorList>
            <person name="Gan H.M."/>
            <person name="Szegedi E."/>
            <person name="Burr T."/>
            <person name="Savka M.A."/>
        </authorList>
    </citation>
    <scope>NUCLEOTIDE SEQUENCE [LARGE SCALE GENOMIC DNA]</scope>
    <source>
        <strain evidence="2 3">CG415</strain>
    </source>
</reference>
<comment type="caution">
    <text evidence="2">The sequence shown here is derived from an EMBL/GenBank/DDBJ whole genome shotgun (WGS) entry which is preliminary data.</text>
</comment>
<evidence type="ECO:0000256" key="1">
    <source>
        <dbReference type="SAM" id="MobiDB-lite"/>
    </source>
</evidence>
<name>A0A7K1RNA8_AGRVI</name>
<gene>
    <name evidence="2" type="ORF">GOZ88_25515</name>
</gene>
<evidence type="ECO:0000313" key="2">
    <source>
        <dbReference type="EMBL" id="MVA59451.1"/>
    </source>
</evidence>
<protein>
    <submittedName>
        <fullName evidence="2">Uncharacterized protein</fullName>
    </submittedName>
</protein>
<accession>A0A7K1RNA8</accession>
<feature type="compositionally biased region" description="Basic and acidic residues" evidence="1">
    <location>
        <begin position="153"/>
        <end position="163"/>
    </location>
</feature>
<evidence type="ECO:0000313" key="3">
    <source>
        <dbReference type="Proteomes" id="UP000440716"/>
    </source>
</evidence>
<dbReference type="EMBL" id="WPHU01000020">
    <property type="protein sequence ID" value="MVA59451.1"/>
    <property type="molecule type" value="Genomic_DNA"/>
</dbReference>
<dbReference type="Proteomes" id="UP000440716">
    <property type="component" value="Unassembled WGS sequence"/>
</dbReference>
<feature type="region of interest" description="Disordered" evidence="1">
    <location>
        <begin position="130"/>
        <end position="163"/>
    </location>
</feature>
<sequence>MTRVPQFAPIKISAIIEYCLIAEQVQSTWGGIIMLSQKNMDAFEVIYISGVKIAMEVGSVRRVRFILEEWSSFVEQANVEIWTDTFKKAKYWLAKSIQYEKIHGEGSFFNPEHPHIKSIRAYRQQYHMPGDGTTSSANSSASAMDSLSGESTALDHEPDTQAA</sequence>
<organism evidence="2 3">
    <name type="scientific">Agrobacterium vitis</name>
    <name type="common">Rhizobium vitis</name>
    <dbReference type="NCBI Taxonomy" id="373"/>
    <lineage>
        <taxon>Bacteria</taxon>
        <taxon>Pseudomonadati</taxon>
        <taxon>Pseudomonadota</taxon>
        <taxon>Alphaproteobacteria</taxon>
        <taxon>Hyphomicrobiales</taxon>
        <taxon>Rhizobiaceae</taxon>
        <taxon>Rhizobium/Agrobacterium group</taxon>
        <taxon>Agrobacterium</taxon>
    </lineage>
</organism>
<feature type="compositionally biased region" description="Low complexity" evidence="1">
    <location>
        <begin position="135"/>
        <end position="151"/>
    </location>
</feature>
<dbReference type="AlphaFoldDB" id="A0A7K1RNA8"/>